<organism evidence="3 4">
    <name type="scientific">Massilia cellulosiltytica</name>
    <dbReference type="NCBI Taxonomy" id="2683234"/>
    <lineage>
        <taxon>Bacteria</taxon>
        <taxon>Pseudomonadati</taxon>
        <taxon>Pseudomonadota</taxon>
        <taxon>Betaproteobacteria</taxon>
        <taxon>Burkholderiales</taxon>
        <taxon>Oxalobacteraceae</taxon>
        <taxon>Telluria group</taxon>
        <taxon>Massilia</taxon>
    </lineage>
</organism>
<dbReference type="RefSeq" id="WP_160409840.1">
    <property type="nucleotide sequence ID" value="NZ_WSES01000006.1"/>
</dbReference>
<dbReference type="PANTHER" id="PTHR23028:SF53">
    <property type="entry name" value="ACYL_TRANSF_3 DOMAIN-CONTAINING PROTEIN"/>
    <property type="match status" value="1"/>
</dbReference>
<keyword evidence="3" id="KW-0012">Acyltransferase</keyword>
<comment type="caution">
    <text evidence="3">The sequence shown here is derived from an EMBL/GenBank/DDBJ whole genome shotgun (WGS) entry which is preliminary data.</text>
</comment>
<dbReference type="GO" id="GO:0016020">
    <property type="term" value="C:membrane"/>
    <property type="evidence" value="ECO:0007669"/>
    <property type="project" value="TreeGrafter"/>
</dbReference>
<gene>
    <name evidence="3" type="ORF">GPY61_20335</name>
</gene>
<name>A0A7X3G284_9BURK</name>
<feature type="transmembrane region" description="Helical" evidence="1">
    <location>
        <begin position="238"/>
        <end position="260"/>
    </location>
</feature>
<dbReference type="InterPro" id="IPR002656">
    <property type="entry name" value="Acyl_transf_3_dom"/>
</dbReference>
<keyword evidence="3" id="KW-0808">Transferase</keyword>
<keyword evidence="4" id="KW-1185">Reference proteome</keyword>
<feature type="transmembrane region" description="Helical" evidence="1">
    <location>
        <begin position="86"/>
        <end position="107"/>
    </location>
</feature>
<keyword evidence="1" id="KW-0812">Transmembrane</keyword>
<protein>
    <submittedName>
        <fullName evidence="3">Acyltransferase family protein</fullName>
    </submittedName>
</protein>
<feature type="transmembrane region" description="Helical" evidence="1">
    <location>
        <begin position="145"/>
        <end position="162"/>
    </location>
</feature>
<feature type="transmembrane region" description="Helical" evidence="1">
    <location>
        <begin position="169"/>
        <end position="188"/>
    </location>
</feature>
<dbReference type="InterPro" id="IPR050879">
    <property type="entry name" value="Acyltransferase_3"/>
</dbReference>
<sequence>MDGVNTGTASRIHGLDTLRALAVTLVVLHHYTLFVSDAPTFGWVGTMGWAGVDLFFALSGYLIGNQIFGALGSARGFGLGRFYVRRLLRTLPNFWVVLALYALWPAWRGDTPMLPLWQYLTFTQNIHLQPGTAFSHAWSLCIEEQFYMLLPAAAILGAALGQGGVRQRWAWGALLLAVAGGMLARATIWQHGENAPNRLGYYYQYIYYSSWCRADELLAGVALALLKHRAPGLWRRLLAHGAALLAAGTAVIGATFAWFLGDHYGYAQTVAGYPLLALGFALLILAALAPDSLLHRVRVPGAARLALWSYAIYLTHKSVSILVAERLAQAGHGPEEALTIAACMAASLAAGWLLYILVEAPFMRLRARWDAALSPVPAPALR</sequence>
<keyword evidence="1" id="KW-1133">Transmembrane helix</keyword>
<evidence type="ECO:0000313" key="4">
    <source>
        <dbReference type="Proteomes" id="UP000443353"/>
    </source>
</evidence>
<feature type="domain" description="Acyltransferase 3" evidence="2">
    <location>
        <begin position="12"/>
        <end position="355"/>
    </location>
</feature>
<evidence type="ECO:0000313" key="3">
    <source>
        <dbReference type="EMBL" id="MVW62288.1"/>
    </source>
</evidence>
<feature type="transmembrane region" description="Helical" evidence="1">
    <location>
        <begin position="305"/>
        <end position="325"/>
    </location>
</feature>
<evidence type="ECO:0000256" key="1">
    <source>
        <dbReference type="SAM" id="Phobius"/>
    </source>
</evidence>
<dbReference type="GO" id="GO:0016747">
    <property type="term" value="F:acyltransferase activity, transferring groups other than amino-acyl groups"/>
    <property type="evidence" value="ECO:0007669"/>
    <property type="project" value="InterPro"/>
</dbReference>
<keyword evidence="1" id="KW-0472">Membrane</keyword>
<feature type="transmembrane region" description="Helical" evidence="1">
    <location>
        <begin position="54"/>
        <end position="74"/>
    </location>
</feature>
<dbReference type="Proteomes" id="UP000443353">
    <property type="component" value="Unassembled WGS sequence"/>
</dbReference>
<feature type="transmembrane region" description="Helical" evidence="1">
    <location>
        <begin position="17"/>
        <end position="34"/>
    </location>
</feature>
<proteinExistence type="predicted"/>
<dbReference type="EMBL" id="WSES01000006">
    <property type="protein sequence ID" value="MVW62288.1"/>
    <property type="molecule type" value="Genomic_DNA"/>
</dbReference>
<dbReference type="AlphaFoldDB" id="A0A7X3G284"/>
<accession>A0A7X3G284</accession>
<dbReference type="PANTHER" id="PTHR23028">
    <property type="entry name" value="ACETYLTRANSFERASE"/>
    <property type="match status" value="1"/>
</dbReference>
<feature type="transmembrane region" description="Helical" evidence="1">
    <location>
        <begin position="208"/>
        <end position="226"/>
    </location>
</feature>
<reference evidence="3 4" key="1">
    <citation type="submission" date="2019-12" db="EMBL/GenBank/DDBJ databases">
        <authorList>
            <person name="Li C."/>
            <person name="Zhao J."/>
        </authorList>
    </citation>
    <scope>NUCLEOTIDE SEQUENCE [LARGE SCALE GENOMIC DNA]</scope>
    <source>
        <strain evidence="3 4">NEAU-DD11</strain>
    </source>
</reference>
<feature type="transmembrane region" description="Helical" evidence="1">
    <location>
        <begin position="337"/>
        <end position="358"/>
    </location>
</feature>
<evidence type="ECO:0000259" key="2">
    <source>
        <dbReference type="Pfam" id="PF01757"/>
    </source>
</evidence>
<feature type="transmembrane region" description="Helical" evidence="1">
    <location>
        <begin position="272"/>
        <end position="293"/>
    </location>
</feature>
<dbReference type="Pfam" id="PF01757">
    <property type="entry name" value="Acyl_transf_3"/>
    <property type="match status" value="1"/>
</dbReference>